<proteinExistence type="predicted"/>
<reference evidence="2 3" key="1">
    <citation type="submission" date="2019-02" db="EMBL/GenBank/DDBJ databases">
        <title>Deep-cultivation of Planctomycetes and their phenomic and genomic characterization uncovers novel biology.</title>
        <authorList>
            <person name="Wiegand S."/>
            <person name="Jogler M."/>
            <person name="Boedeker C."/>
            <person name="Pinto D."/>
            <person name="Vollmers J."/>
            <person name="Rivas-Marin E."/>
            <person name="Kohn T."/>
            <person name="Peeters S.H."/>
            <person name="Heuer A."/>
            <person name="Rast P."/>
            <person name="Oberbeckmann S."/>
            <person name="Bunk B."/>
            <person name="Jeske O."/>
            <person name="Meyerdierks A."/>
            <person name="Storesund J.E."/>
            <person name="Kallscheuer N."/>
            <person name="Luecker S."/>
            <person name="Lage O.M."/>
            <person name="Pohl T."/>
            <person name="Merkel B.J."/>
            <person name="Hornburger P."/>
            <person name="Mueller R.-W."/>
            <person name="Bruemmer F."/>
            <person name="Labrenz M."/>
            <person name="Spormann A.M."/>
            <person name="Op Den Camp H."/>
            <person name="Overmann J."/>
            <person name="Amann R."/>
            <person name="Jetten M.S.M."/>
            <person name="Mascher T."/>
            <person name="Medema M.H."/>
            <person name="Devos D.P."/>
            <person name="Kaster A.-K."/>
            <person name="Ovreas L."/>
            <person name="Rohde M."/>
            <person name="Galperin M.Y."/>
            <person name="Jogler C."/>
        </authorList>
    </citation>
    <scope>NUCLEOTIDE SEQUENCE [LARGE SCALE GENOMIC DNA]</scope>
    <source>
        <strain evidence="2 3">Q31b</strain>
    </source>
</reference>
<accession>A0A5C6E5A7</accession>
<protein>
    <recommendedName>
        <fullName evidence="1">DUF1559 domain-containing protein</fullName>
    </recommendedName>
</protein>
<sequence length="181" mass="19505">MGAPNMLVVLTQLRKSQLSAETRDRVLWQSVAMEYPPWITDLAVFRCPSDSRQGVEITDGPPIMPTKADEHRGLRWADGHTVFTGFTTIAPPNWSLLVEGDSVDGAAIAPPSSGHPGGVYVLMADGSTRFVSDAIESGDMYSGSVRLGMHGRLAPGSKSPYGVWGEMGTRASHDEDDQIPH</sequence>
<dbReference type="EMBL" id="SJPY01000002">
    <property type="protein sequence ID" value="TWU43875.1"/>
    <property type="molecule type" value="Genomic_DNA"/>
</dbReference>
<feature type="domain" description="DUF1559" evidence="1">
    <location>
        <begin position="76"/>
        <end position="137"/>
    </location>
</feature>
<dbReference type="Proteomes" id="UP000315471">
    <property type="component" value="Unassembled WGS sequence"/>
</dbReference>
<dbReference type="PANTHER" id="PTHR30093:SF2">
    <property type="entry name" value="TYPE II SECRETION SYSTEM PROTEIN H"/>
    <property type="match status" value="1"/>
</dbReference>
<gene>
    <name evidence="2" type="ORF">Q31b_14070</name>
</gene>
<dbReference type="PANTHER" id="PTHR30093">
    <property type="entry name" value="GENERAL SECRETION PATHWAY PROTEIN G"/>
    <property type="match status" value="1"/>
</dbReference>
<dbReference type="InterPro" id="IPR011453">
    <property type="entry name" value="DUF1559"/>
</dbReference>
<dbReference type="InterPro" id="IPR027558">
    <property type="entry name" value="Pre_pil_HX9DG_C"/>
</dbReference>
<name>A0A5C6E5A7_9BACT</name>
<keyword evidence="3" id="KW-1185">Reference proteome</keyword>
<evidence type="ECO:0000313" key="3">
    <source>
        <dbReference type="Proteomes" id="UP000315471"/>
    </source>
</evidence>
<organism evidence="2 3">
    <name type="scientific">Novipirellula aureliae</name>
    <dbReference type="NCBI Taxonomy" id="2527966"/>
    <lineage>
        <taxon>Bacteria</taxon>
        <taxon>Pseudomonadati</taxon>
        <taxon>Planctomycetota</taxon>
        <taxon>Planctomycetia</taxon>
        <taxon>Pirellulales</taxon>
        <taxon>Pirellulaceae</taxon>
        <taxon>Novipirellula</taxon>
    </lineage>
</organism>
<dbReference type="AlphaFoldDB" id="A0A5C6E5A7"/>
<evidence type="ECO:0000313" key="2">
    <source>
        <dbReference type="EMBL" id="TWU43875.1"/>
    </source>
</evidence>
<evidence type="ECO:0000259" key="1">
    <source>
        <dbReference type="Pfam" id="PF07596"/>
    </source>
</evidence>
<dbReference type="Pfam" id="PF07596">
    <property type="entry name" value="SBP_bac_10"/>
    <property type="match status" value="1"/>
</dbReference>
<dbReference type="NCBIfam" id="TIGR04294">
    <property type="entry name" value="pre_pil_HX9DG"/>
    <property type="match status" value="1"/>
</dbReference>
<comment type="caution">
    <text evidence="2">The sequence shown here is derived from an EMBL/GenBank/DDBJ whole genome shotgun (WGS) entry which is preliminary data.</text>
</comment>